<feature type="region of interest" description="Disordered" evidence="1">
    <location>
        <begin position="300"/>
        <end position="362"/>
    </location>
</feature>
<proteinExistence type="predicted"/>
<dbReference type="GeneID" id="25903124"/>
<accession>A0A0L0G8J8</accession>
<keyword evidence="3" id="KW-1185">Reference proteome</keyword>
<name>A0A0L0G8J8_9EUKA</name>
<dbReference type="RefSeq" id="XP_014159103.1">
    <property type="nucleotide sequence ID" value="XM_014303628.1"/>
</dbReference>
<dbReference type="Proteomes" id="UP000054560">
    <property type="component" value="Unassembled WGS sequence"/>
</dbReference>
<sequence length="362" mass="41659">MRKNYRNFGRIVSMNARQKGNKEWWWQISILVGPGNDGKIKYFGAMLFYMETKEVYRFALDSLHKSMGERAPLKTKINFADGFLNQSDVREGQFYFADSYNTWQTISKNLGRYYSGRVKKALDKDMHATTQQLCDHYLDIAIDILSQKNAATGVRFLNKMKQSSEHMFEWGIAGKLTMGLKGSQMSESSNSQLEAWFKSLILTMPRLFTGICKIANQMHSASRIARIRYNMICNIGKYDDDGPPRFHEPVHIADCRKWGSEICTERVSVEAYFDHVWKLEIKDSKDTKFPIIDENDVENFDYDTMGIGDDKDRDSEDLDDGDGEDSDGHKSDESDDSDNDDAHDDAGADKQRRKKFHDSSLI</sequence>
<evidence type="ECO:0000313" key="2">
    <source>
        <dbReference type="EMBL" id="KNC85201.1"/>
    </source>
</evidence>
<feature type="compositionally biased region" description="Acidic residues" evidence="1">
    <location>
        <begin position="333"/>
        <end position="343"/>
    </location>
</feature>
<protein>
    <submittedName>
        <fullName evidence="2">Uncharacterized protein</fullName>
    </submittedName>
</protein>
<dbReference type="AlphaFoldDB" id="A0A0L0G8J8"/>
<dbReference type="EMBL" id="KQ241715">
    <property type="protein sequence ID" value="KNC85201.1"/>
    <property type="molecule type" value="Genomic_DNA"/>
</dbReference>
<evidence type="ECO:0000313" key="3">
    <source>
        <dbReference type="Proteomes" id="UP000054560"/>
    </source>
</evidence>
<organism evidence="2 3">
    <name type="scientific">Sphaeroforma arctica JP610</name>
    <dbReference type="NCBI Taxonomy" id="667725"/>
    <lineage>
        <taxon>Eukaryota</taxon>
        <taxon>Ichthyosporea</taxon>
        <taxon>Ichthyophonida</taxon>
        <taxon>Sphaeroforma</taxon>
    </lineage>
</organism>
<feature type="compositionally biased region" description="Acidic residues" evidence="1">
    <location>
        <begin position="315"/>
        <end position="325"/>
    </location>
</feature>
<evidence type="ECO:0000256" key="1">
    <source>
        <dbReference type="SAM" id="MobiDB-lite"/>
    </source>
</evidence>
<reference evidence="2 3" key="1">
    <citation type="submission" date="2011-02" db="EMBL/GenBank/DDBJ databases">
        <title>The Genome Sequence of Sphaeroforma arctica JP610.</title>
        <authorList>
            <consortium name="The Broad Institute Genome Sequencing Platform"/>
            <person name="Russ C."/>
            <person name="Cuomo C."/>
            <person name="Young S.K."/>
            <person name="Zeng Q."/>
            <person name="Gargeya S."/>
            <person name="Alvarado L."/>
            <person name="Berlin A."/>
            <person name="Chapman S.B."/>
            <person name="Chen Z."/>
            <person name="Freedman E."/>
            <person name="Gellesch M."/>
            <person name="Goldberg J."/>
            <person name="Griggs A."/>
            <person name="Gujja S."/>
            <person name="Heilman E."/>
            <person name="Heiman D."/>
            <person name="Howarth C."/>
            <person name="Mehta T."/>
            <person name="Neiman D."/>
            <person name="Pearson M."/>
            <person name="Roberts A."/>
            <person name="Saif S."/>
            <person name="Shea T."/>
            <person name="Shenoy N."/>
            <person name="Sisk P."/>
            <person name="Stolte C."/>
            <person name="Sykes S."/>
            <person name="White J."/>
            <person name="Yandava C."/>
            <person name="Burger G."/>
            <person name="Gray M.W."/>
            <person name="Holland P.W.H."/>
            <person name="King N."/>
            <person name="Lang F.B.F."/>
            <person name="Roger A.J."/>
            <person name="Ruiz-Trillo I."/>
            <person name="Haas B."/>
            <person name="Nusbaum C."/>
            <person name="Birren B."/>
        </authorList>
    </citation>
    <scope>NUCLEOTIDE SEQUENCE [LARGE SCALE GENOMIC DNA]</scope>
    <source>
        <strain evidence="2 3">JP610</strain>
    </source>
</reference>
<gene>
    <name evidence="2" type="ORF">SARC_02620</name>
</gene>